<keyword evidence="2" id="KW-1185">Reference proteome</keyword>
<dbReference type="NCBIfam" id="TIGR02753">
    <property type="entry name" value="sodN"/>
    <property type="match status" value="1"/>
</dbReference>
<evidence type="ECO:0000313" key="2">
    <source>
        <dbReference type="Proteomes" id="UP000195514"/>
    </source>
</evidence>
<sequence>MLHKIVQKIDQHNPVEVVDAHCDIPCGIYDPHLALIGALTVIRMIDLINNLVEAHGDAIDAEYLNSMARYVAVKEEHAELTKHEIRVIWGDFIKDQHIESYPQLPGLVHKILELGSKARQTVNRETGVALLEAVNEFAEIFWQIKGKETKRVAAPFPVTDEIVVPLL</sequence>
<dbReference type="Proteomes" id="UP000195514">
    <property type="component" value="Chromosome I"/>
</dbReference>
<dbReference type="KEGG" id="abat:CFX1CAM_2274"/>
<dbReference type="InterPro" id="IPR036502">
    <property type="entry name" value="NiSOD_sf"/>
</dbReference>
<name>A0A1Y6K9U1_9CHLR</name>
<protein>
    <submittedName>
        <fullName evidence="1">Putative nickel-containing superoxide dismutase</fullName>
        <ecNumber evidence="1">1.15.1.1</ecNumber>
    </submittedName>
</protein>
<dbReference type="Gene3D" id="1.20.120.400">
    <property type="entry name" value="Nickel-containing superoxide dismutase"/>
    <property type="match status" value="1"/>
</dbReference>
<dbReference type="Pfam" id="PF09055">
    <property type="entry name" value="Sod_Ni"/>
    <property type="match status" value="1"/>
</dbReference>
<dbReference type="InterPro" id="IPR014123">
    <property type="entry name" value="Superoxide_dismutase_Ni-type"/>
</dbReference>
<dbReference type="EMBL" id="LT859958">
    <property type="protein sequence ID" value="SMX55339.1"/>
    <property type="molecule type" value="Genomic_DNA"/>
</dbReference>
<gene>
    <name evidence="1" type="ORF">CFX1CAM_2274</name>
</gene>
<proteinExistence type="predicted"/>
<dbReference type="OrthoDB" id="9790847at2"/>
<keyword evidence="1" id="KW-0560">Oxidoreductase</keyword>
<dbReference type="GO" id="GO:0004784">
    <property type="term" value="F:superoxide dismutase activity"/>
    <property type="evidence" value="ECO:0007669"/>
    <property type="project" value="UniProtKB-EC"/>
</dbReference>
<dbReference type="SUPFAM" id="SSF109770">
    <property type="entry name" value="Nickel-containing superoxide dismutase, NiSOD"/>
    <property type="match status" value="1"/>
</dbReference>
<dbReference type="RefSeq" id="WP_087863184.1">
    <property type="nucleotide sequence ID" value="NZ_LT859958.1"/>
</dbReference>
<organism evidence="1 2">
    <name type="scientific">Candidatus Brevifilum fermentans</name>
    <dbReference type="NCBI Taxonomy" id="1986204"/>
    <lineage>
        <taxon>Bacteria</taxon>
        <taxon>Bacillati</taxon>
        <taxon>Chloroflexota</taxon>
        <taxon>Anaerolineae</taxon>
        <taxon>Anaerolineales</taxon>
        <taxon>Anaerolineaceae</taxon>
        <taxon>Candidatus Brevifilum</taxon>
    </lineage>
</organism>
<dbReference type="GO" id="GO:0016151">
    <property type="term" value="F:nickel cation binding"/>
    <property type="evidence" value="ECO:0007669"/>
    <property type="project" value="InterPro"/>
</dbReference>
<accession>A0A1Y6K9U1</accession>
<dbReference type="EC" id="1.15.1.1" evidence="1"/>
<evidence type="ECO:0000313" key="1">
    <source>
        <dbReference type="EMBL" id="SMX55339.1"/>
    </source>
</evidence>
<reference evidence="2" key="1">
    <citation type="submission" date="2017-05" db="EMBL/GenBank/DDBJ databases">
        <authorList>
            <person name="Kirkegaard R."/>
            <person name="Mcilroy J S."/>
        </authorList>
    </citation>
    <scope>NUCLEOTIDE SEQUENCE [LARGE SCALE GENOMIC DNA]</scope>
</reference>
<dbReference type="AlphaFoldDB" id="A0A1Y6K9U1"/>